<keyword evidence="3" id="KW-1185">Reference proteome</keyword>
<dbReference type="Pfam" id="PF24832">
    <property type="entry name" value="DUF7716"/>
    <property type="match status" value="1"/>
</dbReference>
<organism evidence="2 3">
    <name type="scientific">Pseudomonas quercus</name>
    <dbReference type="NCBI Taxonomy" id="2722792"/>
    <lineage>
        <taxon>Bacteria</taxon>
        <taxon>Pseudomonadati</taxon>
        <taxon>Pseudomonadota</taxon>
        <taxon>Gammaproteobacteria</taxon>
        <taxon>Pseudomonadales</taxon>
        <taxon>Pseudomonadaceae</taxon>
        <taxon>Pseudomonas</taxon>
    </lineage>
</organism>
<name>A0ABX0YCY3_9PSED</name>
<evidence type="ECO:0000259" key="1">
    <source>
        <dbReference type="Pfam" id="PF24832"/>
    </source>
</evidence>
<proteinExistence type="predicted"/>
<sequence length="109" mass="12611">MIVYDDFHKVFNEFESLDKFGTLYINRESWSRAPKATKLFLLSGDDELEDLDENGLPVLAAENGLNFFLDVEILQSVISVQIDIKEKSTLDEVIFAINYYLENDDFYDA</sequence>
<evidence type="ECO:0000313" key="2">
    <source>
        <dbReference type="EMBL" id="NJP01258.1"/>
    </source>
</evidence>
<accession>A0ABX0YCY3</accession>
<reference evidence="2 3" key="1">
    <citation type="submission" date="2020-03" db="EMBL/GenBank/DDBJ databases">
        <authorList>
            <person name="Wang L."/>
            <person name="He N."/>
            <person name="Li Y."/>
            <person name="Fang Y."/>
            <person name="Zhang F."/>
        </authorList>
    </citation>
    <scope>NUCLEOTIDE SEQUENCE [LARGE SCALE GENOMIC DNA]</scope>
    <source>
        <strain evidence="3">hsmgli-8</strain>
    </source>
</reference>
<comment type="caution">
    <text evidence="2">The sequence shown here is derived from an EMBL/GenBank/DDBJ whole genome shotgun (WGS) entry which is preliminary data.</text>
</comment>
<feature type="domain" description="DUF7716" evidence="1">
    <location>
        <begin position="8"/>
        <end position="106"/>
    </location>
</feature>
<dbReference type="InterPro" id="IPR056133">
    <property type="entry name" value="DUF7716"/>
</dbReference>
<evidence type="ECO:0000313" key="3">
    <source>
        <dbReference type="Proteomes" id="UP000746535"/>
    </source>
</evidence>
<gene>
    <name evidence="2" type="ORF">HBH25_10330</name>
</gene>
<dbReference type="RefSeq" id="WP_168083820.1">
    <property type="nucleotide sequence ID" value="NZ_JAAVJI010000004.1"/>
</dbReference>
<dbReference type="EMBL" id="JAAVJI010000004">
    <property type="protein sequence ID" value="NJP01258.1"/>
    <property type="molecule type" value="Genomic_DNA"/>
</dbReference>
<dbReference type="Proteomes" id="UP000746535">
    <property type="component" value="Unassembled WGS sequence"/>
</dbReference>
<protein>
    <recommendedName>
        <fullName evidence="1">DUF7716 domain-containing protein</fullName>
    </recommendedName>
</protein>